<keyword evidence="3" id="KW-1185">Reference proteome</keyword>
<dbReference type="AlphaFoldDB" id="A0A9P8SJ04"/>
<protein>
    <submittedName>
        <fullName evidence="2">MULE transposase domain-containing protein</fullName>
    </submittedName>
</protein>
<sequence>MPLLNICGTTSERKTFSIASIFLSGEDESRYRWAFATLLALLAKENIRLPRVILTDRDLALMNAIVSFKELEGVVHILCRWHVNKNVLAKCKQHFPKAVRDAQGRVVREPTFQAFLDEWQALSTLI</sequence>
<dbReference type="InterPro" id="IPR052579">
    <property type="entry name" value="Zinc_finger_SWIM"/>
</dbReference>
<evidence type="ECO:0000259" key="1">
    <source>
        <dbReference type="Pfam" id="PF10551"/>
    </source>
</evidence>
<dbReference type="Proteomes" id="UP000824596">
    <property type="component" value="Unassembled WGS sequence"/>
</dbReference>
<comment type="caution">
    <text evidence="2">The sequence shown here is derived from an EMBL/GenBank/DDBJ whole genome shotgun (WGS) entry which is preliminary data.</text>
</comment>
<reference evidence="2" key="1">
    <citation type="submission" date="2021-09" db="EMBL/GenBank/DDBJ databases">
        <title>A high-quality genome of the endoparasitic fungus Hirsutella rhossiliensis with a comparison of Hirsutella genomes reveals transposable elements contributing to genome size variation.</title>
        <authorList>
            <person name="Lin R."/>
            <person name="Jiao Y."/>
            <person name="Sun X."/>
            <person name="Ling J."/>
            <person name="Xie B."/>
            <person name="Cheng X."/>
        </authorList>
    </citation>
    <scope>NUCLEOTIDE SEQUENCE</scope>
    <source>
        <strain evidence="2">HR02</strain>
    </source>
</reference>
<evidence type="ECO:0000313" key="2">
    <source>
        <dbReference type="EMBL" id="KAH0962556.1"/>
    </source>
</evidence>
<name>A0A9P8SJ04_9HYPO</name>
<dbReference type="EMBL" id="JAIZPD010000006">
    <property type="protein sequence ID" value="KAH0962556.1"/>
    <property type="molecule type" value="Genomic_DNA"/>
</dbReference>
<dbReference type="OrthoDB" id="1421156at2759"/>
<gene>
    <name evidence="2" type="ORF">HRG_06658</name>
</gene>
<feature type="domain" description="MULE transposase" evidence="1">
    <location>
        <begin position="1"/>
        <end position="86"/>
    </location>
</feature>
<dbReference type="PANTHER" id="PTHR31569">
    <property type="entry name" value="SWIM-TYPE DOMAIN-CONTAINING PROTEIN"/>
    <property type="match status" value="1"/>
</dbReference>
<accession>A0A9P8SJ04</accession>
<organism evidence="2 3">
    <name type="scientific">Hirsutella rhossiliensis</name>
    <dbReference type="NCBI Taxonomy" id="111463"/>
    <lineage>
        <taxon>Eukaryota</taxon>
        <taxon>Fungi</taxon>
        <taxon>Dikarya</taxon>
        <taxon>Ascomycota</taxon>
        <taxon>Pezizomycotina</taxon>
        <taxon>Sordariomycetes</taxon>
        <taxon>Hypocreomycetidae</taxon>
        <taxon>Hypocreales</taxon>
        <taxon>Ophiocordycipitaceae</taxon>
        <taxon>Hirsutella</taxon>
    </lineage>
</organism>
<dbReference type="Pfam" id="PF10551">
    <property type="entry name" value="MULE"/>
    <property type="match status" value="1"/>
</dbReference>
<evidence type="ECO:0000313" key="3">
    <source>
        <dbReference type="Proteomes" id="UP000824596"/>
    </source>
</evidence>
<dbReference type="GeneID" id="68355787"/>
<dbReference type="RefSeq" id="XP_044720069.1">
    <property type="nucleotide sequence ID" value="XM_044865129.1"/>
</dbReference>
<proteinExistence type="predicted"/>
<dbReference type="InterPro" id="IPR018289">
    <property type="entry name" value="MULE_transposase_dom"/>
</dbReference>
<dbReference type="PANTHER" id="PTHR31569:SF4">
    <property type="entry name" value="SWIM-TYPE DOMAIN-CONTAINING PROTEIN"/>
    <property type="match status" value="1"/>
</dbReference>